<sequence>AIYQKQLDGVALVEVETPVYEGDDDPVGVPLYYDGNNYVNVTEDKPWDWPLKILSYGIKFVNPNVLYVPDYALPDYNKKHERWRAWSNYNRLRNELVFTRIRPKFHGCAEDYLWKNEYKYEKECWQAGDMEKELCDILPGSPIMTRQNKLYGMVMNRVHCPLVGNDTFFEVQRFSEYKDDVIRNLLKVYEERIRIPLLAYKDHDKSQILFNKTLGRIYYDEDIDPGILYKIKNNISFEPGPLSQQRRSGVPPLHVPFALVILVIISHISVDYIN</sequence>
<dbReference type="GO" id="GO:0016740">
    <property type="term" value="F:transferase activity"/>
    <property type="evidence" value="ECO:0007669"/>
    <property type="project" value="UniProtKB-KW"/>
</dbReference>
<organism evidence="1">
    <name type="scientific">Lygus hesperus</name>
    <name type="common">Western plant bug</name>
    <dbReference type="NCBI Taxonomy" id="30085"/>
    <lineage>
        <taxon>Eukaryota</taxon>
        <taxon>Metazoa</taxon>
        <taxon>Ecdysozoa</taxon>
        <taxon>Arthropoda</taxon>
        <taxon>Hexapoda</taxon>
        <taxon>Insecta</taxon>
        <taxon>Pterygota</taxon>
        <taxon>Neoptera</taxon>
        <taxon>Paraneoptera</taxon>
        <taxon>Hemiptera</taxon>
        <taxon>Heteroptera</taxon>
        <taxon>Panheteroptera</taxon>
        <taxon>Cimicomorpha</taxon>
        <taxon>Miridae</taxon>
        <taxon>Mirini</taxon>
        <taxon>Lygus</taxon>
    </lineage>
</organism>
<accession>A0A0A9YGB0</accession>
<dbReference type="AlphaFoldDB" id="A0A0A9YGB0"/>
<feature type="non-terminal residue" evidence="1">
    <location>
        <position position="1"/>
    </location>
</feature>
<protein>
    <submittedName>
        <fullName evidence="1">Aspartate carbamoyltransferase</fullName>
    </submittedName>
</protein>
<gene>
    <name evidence="1" type="primary">pyrB_7</name>
    <name evidence="1" type="ORF">CM83_100589</name>
</gene>
<reference evidence="1" key="1">
    <citation type="journal article" date="2014" name="PLoS ONE">
        <title>Transcriptome-Based Identification of ABC Transporters in the Western Tarnished Plant Bug Lygus hesperus.</title>
        <authorList>
            <person name="Hull J.J."/>
            <person name="Chaney K."/>
            <person name="Geib S.M."/>
            <person name="Fabrick J.A."/>
            <person name="Brent C.S."/>
            <person name="Walsh D."/>
            <person name="Lavine L.C."/>
        </authorList>
    </citation>
    <scope>NUCLEOTIDE SEQUENCE</scope>
</reference>
<keyword evidence="1" id="KW-0808">Transferase</keyword>
<name>A0A0A9YGB0_LYGHE</name>
<dbReference type="EMBL" id="GBHO01013481">
    <property type="protein sequence ID" value="JAG30123.1"/>
    <property type="molecule type" value="Transcribed_RNA"/>
</dbReference>
<proteinExistence type="predicted"/>
<reference evidence="1" key="2">
    <citation type="submission" date="2014-07" db="EMBL/GenBank/DDBJ databases">
        <authorList>
            <person name="Hull J."/>
        </authorList>
    </citation>
    <scope>NUCLEOTIDE SEQUENCE</scope>
</reference>
<evidence type="ECO:0000313" key="1">
    <source>
        <dbReference type="EMBL" id="JAG30123.1"/>
    </source>
</evidence>